<name>A0ABM5TGS0_9ACTN</name>
<protein>
    <submittedName>
        <fullName evidence="2">Uncharacterized protein</fullName>
    </submittedName>
</protein>
<feature type="region of interest" description="Disordered" evidence="1">
    <location>
        <begin position="105"/>
        <end position="136"/>
    </location>
</feature>
<sequence>MGNRADEYGTDVEIYRRWLNTTIYVETPTGAPAKLLDQLDQLGFERHQFPTPEPVYIWHEVPAHLDSAEQQRLATRAIPTLLLAGYKVNCTPEVFDQAAYQQALHDIRSGTSRQTTHPPGGPAATSRRPAPTGRTP</sequence>
<gene>
    <name evidence="2" type="ORF">ABB07_09215</name>
</gene>
<organism evidence="2 3">
    <name type="scientific">Streptomyces incarnatus</name>
    <dbReference type="NCBI Taxonomy" id="665007"/>
    <lineage>
        <taxon>Bacteria</taxon>
        <taxon>Bacillati</taxon>
        <taxon>Actinomycetota</taxon>
        <taxon>Actinomycetes</taxon>
        <taxon>Kitasatosporales</taxon>
        <taxon>Streptomycetaceae</taxon>
        <taxon>Streptomyces</taxon>
    </lineage>
</organism>
<evidence type="ECO:0000313" key="2">
    <source>
        <dbReference type="EMBL" id="AKJ10191.1"/>
    </source>
</evidence>
<accession>A0ABM5TGS0</accession>
<evidence type="ECO:0000256" key="1">
    <source>
        <dbReference type="SAM" id="MobiDB-lite"/>
    </source>
</evidence>
<keyword evidence="3" id="KW-1185">Reference proteome</keyword>
<dbReference type="EMBL" id="CP011497">
    <property type="protein sequence ID" value="AKJ10191.1"/>
    <property type="molecule type" value="Genomic_DNA"/>
</dbReference>
<dbReference type="Proteomes" id="UP000035366">
    <property type="component" value="Chromosome"/>
</dbReference>
<dbReference type="RefSeq" id="WP_208898284.1">
    <property type="nucleotide sequence ID" value="NZ_CP011497.1"/>
</dbReference>
<reference evidence="2 3" key="1">
    <citation type="journal article" date="2015" name="ISME J.">
        <title>Draft Genome Sequence of Streptomyces incarnatus NRRL8089, which Produces the Nucleoside Antibiotic Sinefungin.</title>
        <authorList>
            <person name="Oshima K."/>
            <person name="Hattori M."/>
            <person name="Shimizu H."/>
            <person name="Fukuda K."/>
            <person name="Nemoto M."/>
            <person name="Inagaki K."/>
            <person name="Tamura T."/>
        </authorList>
    </citation>
    <scope>NUCLEOTIDE SEQUENCE [LARGE SCALE GENOMIC DNA]</scope>
    <source>
        <strain evidence="2 3">NRRL 8089</strain>
    </source>
</reference>
<proteinExistence type="predicted"/>
<evidence type="ECO:0000313" key="3">
    <source>
        <dbReference type="Proteomes" id="UP000035366"/>
    </source>
</evidence>